<keyword evidence="1" id="KW-0812">Transmembrane</keyword>
<dbReference type="EMBL" id="KF156338">
    <property type="protein sequence ID" value="AHB80597.1"/>
    <property type="molecule type" value="Genomic_DNA"/>
</dbReference>
<protein>
    <submittedName>
        <fullName evidence="2">Uncharacterized protein</fullName>
    </submittedName>
</protein>
<dbReference type="OrthoDB" id="13761at10239"/>
<dbReference type="RefSeq" id="YP_009008317.1">
    <property type="nucleotide sequence ID" value="NC_023587.1"/>
</dbReference>
<reference evidence="2 3" key="1">
    <citation type="journal article" date="2014" name="Nature">
        <title>Viral tagging reveals discrete populations in Synechococcus viral genome sequence space.</title>
        <authorList>
            <person name="Deng L."/>
            <person name="Ignacio Espinoza J.C."/>
            <person name="Gregory A.C."/>
            <person name="Poulos B.T."/>
            <person name="Weitz J.S."/>
            <person name="Hugenholtz P."/>
            <person name="Sullivan M.B."/>
        </authorList>
    </citation>
    <scope>NUCLEOTIDE SEQUENCE [LARGE SCALE GENOMIC DNA]</scope>
</reference>
<evidence type="ECO:0000313" key="2">
    <source>
        <dbReference type="EMBL" id="AHB80597.1"/>
    </source>
</evidence>
<evidence type="ECO:0000256" key="1">
    <source>
        <dbReference type="SAM" id="Phobius"/>
    </source>
</evidence>
<keyword evidence="3" id="KW-1185">Reference proteome</keyword>
<organism evidence="2 3">
    <name type="scientific">Synechococcus phage ACG-2014h</name>
    <dbReference type="NCBI Taxonomy" id="1340810"/>
    <lineage>
        <taxon>Viruses</taxon>
        <taxon>Duplodnaviria</taxon>
        <taxon>Heunggongvirae</taxon>
        <taxon>Uroviricota</taxon>
        <taxon>Caudoviricetes</taxon>
        <taxon>Pantevenvirales</taxon>
        <taxon>Kyanoviridae</taxon>
        <taxon>Sedonavirus</taxon>
        <taxon>Sedonavirus tusconh</taxon>
    </lineage>
</organism>
<proteinExistence type="predicted"/>
<keyword evidence="1" id="KW-1133">Transmembrane helix</keyword>
<evidence type="ECO:0000313" key="3">
    <source>
        <dbReference type="Proteomes" id="UP000018808"/>
    </source>
</evidence>
<keyword evidence="1" id="KW-0472">Membrane</keyword>
<feature type="transmembrane region" description="Helical" evidence="1">
    <location>
        <begin position="27"/>
        <end position="48"/>
    </location>
</feature>
<gene>
    <name evidence="2" type="ORF">S-MbCM7_183</name>
</gene>
<accession>V5USU2</accession>
<dbReference type="Proteomes" id="UP000018808">
    <property type="component" value="Segment"/>
</dbReference>
<dbReference type="KEGG" id="vg:18504759"/>
<sequence>MSIFNHEKEESIIPTPTTPKKSSTFKIVAASIGGLFAVAHIGLLGYVIKQEPEPIVQPPTFNLPRGPYSSYRIKAGKDGYEIEFRADDPKILESERSLDVDKEKRGLFGGGSEIRTEYRRDQYTREGTRNLGGATGEEGKLTAKQAECLVADAGARSQGAMAGSAIAAGVAVPALASVPYVGWLAGGWALLLGQKAGSELGSQVGSVFNDC</sequence>
<dbReference type="GeneID" id="18504759"/>
<name>V5USU2_9CAUD</name>